<keyword evidence="17 22" id="KW-0233">DNA recombination</keyword>
<reference evidence="25" key="1">
    <citation type="journal article" date="2014" name="Science">
        <title>The coffee genome provides insight into the convergent evolution of caffeine biosynthesis.</title>
        <authorList>
            <person name="Denoeud F."/>
            <person name="Carretero-Paulet L."/>
            <person name="Dereeper A."/>
            <person name="Droc G."/>
            <person name="Guyot R."/>
            <person name="Pietrella M."/>
            <person name="Zheng C."/>
            <person name="Alberti A."/>
            <person name="Anthony F."/>
            <person name="Aprea G."/>
            <person name="Aury J.M."/>
            <person name="Bento P."/>
            <person name="Bernard M."/>
            <person name="Bocs S."/>
            <person name="Campa C."/>
            <person name="Cenci A."/>
            <person name="Combes M.C."/>
            <person name="Crouzillat D."/>
            <person name="Da Silva C."/>
            <person name="Daddiego L."/>
            <person name="De Bellis F."/>
            <person name="Dussert S."/>
            <person name="Garsmeur O."/>
            <person name="Gayraud T."/>
            <person name="Guignon V."/>
            <person name="Jahn K."/>
            <person name="Jamilloux V."/>
            <person name="Joet T."/>
            <person name="Labadie K."/>
            <person name="Lan T."/>
            <person name="Leclercq J."/>
            <person name="Lepelley M."/>
            <person name="Leroy T."/>
            <person name="Li L.T."/>
            <person name="Librado P."/>
            <person name="Lopez L."/>
            <person name="Munoz A."/>
            <person name="Noel B."/>
            <person name="Pallavicini A."/>
            <person name="Perrotta G."/>
            <person name="Poncet V."/>
            <person name="Pot D."/>
            <person name="Priyono X."/>
            <person name="Rigoreau M."/>
            <person name="Rouard M."/>
            <person name="Rozas J."/>
            <person name="Tranchant-Dubreuil C."/>
            <person name="VanBuren R."/>
            <person name="Zhang Q."/>
            <person name="Andrade A.C."/>
            <person name="Argout X."/>
            <person name="Bertrand B."/>
            <person name="de Kochko A."/>
            <person name="Graziosi G."/>
            <person name="Henry R.J."/>
            <person name="Jayarama X."/>
            <person name="Ming R."/>
            <person name="Nagai C."/>
            <person name="Rounsley S."/>
            <person name="Sankoff D."/>
            <person name="Giuliano G."/>
            <person name="Albert V.A."/>
            <person name="Wincker P."/>
            <person name="Lashermes P."/>
        </authorList>
    </citation>
    <scope>NUCLEOTIDE SEQUENCE [LARGE SCALE GENOMIC DNA]</scope>
    <source>
        <strain evidence="25">cv. DH200-94</strain>
    </source>
</reference>
<dbReference type="PANTHER" id="PTHR13451:SF0">
    <property type="entry name" value="CROSSOVER JUNCTION ENDONUCLEASE MUS81"/>
    <property type="match status" value="1"/>
</dbReference>
<dbReference type="InParanoid" id="A0A068V703"/>
<keyword evidence="25" id="KW-1185">Reference proteome</keyword>
<evidence type="ECO:0000256" key="14">
    <source>
        <dbReference type="ARBA" id="ARBA00022837"/>
    </source>
</evidence>
<comment type="subcellular location">
    <subcellularLocation>
        <location evidence="3 22">Nucleus</location>
    </subcellularLocation>
</comment>
<dbReference type="SUPFAM" id="SSF52980">
    <property type="entry name" value="Restriction endonuclease-like"/>
    <property type="match status" value="1"/>
</dbReference>
<gene>
    <name evidence="24" type="ORF">GSCOC_T00018378001</name>
</gene>
<dbReference type="Gene3D" id="3.40.50.10130">
    <property type="match status" value="1"/>
</dbReference>
<dbReference type="FunFam" id="1.10.10.10:FF:000307">
    <property type="entry name" value="Crossover junction endonuclease MUS81"/>
    <property type="match status" value="1"/>
</dbReference>
<dbReference type="InterPro" id="IPR006166">
    <property type="entry name" value="ERCC4_domain"/>
</dbReference>
<evidence type="ECO:0000256" key="9">
    <source>
        <dbReference type="ARBA" id="ARBA00022737"/>
    </source>
</evidence>
<dbReference type="InterPro" id="IPR042530">
    <property type="entry name" value="EME1/EME2_C"/>
</dbReference>
<evidence type="ECO:0000256" key="2">
    <source>
        <dbReference type="ARBA" id="ARBA00001946"/>
    </source>
</evidence>
<dbReference type="OMA" id="ELGDAMW"/>
<keyword evidence="15 22" id="KW-0460">Magnesium</keyword>
<evidence type="ECO:0000256" key="6">
    <source>
        <dbReference type="ARBA" id="ARBA00022618"/>
    </source>
</evidence>
<dbReference type="EC" id="3.1.22.-" evidence="22"/>
<dbReference type="EMBL" id="HG739210">
    <property type="protein sequence ID" value="CDP16456.1"/>
    <property type="molecule type" value="Genomic_DNA"/>
</dbReference>
<dbReference type="GO" id="GO:0048257">
    <property type="term" value="F:3'-flap endonuclease activity"/>
    <property type="evidence" value="ECO:0007669"/>
    <property type="project" value="TreeGrafter"/>
</dbReference>
<keyword evidence="11 22" id="KW-0227">DNA damage</keyword>
<keyword evidence="7 22" id="KW-0540">Nuclease</keyword>
<keyword evidence="18 22" id="KW-0234">DNA repair</keyword>
<comment type="cofactor">
    <cofactor evidence="1">
        <name>Ca(2+)</name>
        <dbReference type="ChEBI" id="CHEBI:29108"/>
    </cofactor>
</comment>
<dbReference type="FunCoup" id="A0A068V703">
    <property type="interactions" value="1244"/>
</dbReference>
<dbReference type="Gene3D" id="1.10.10.10">
    <property type="entry name" value="Winged helix-like DNA-binding domain superfamily/Winged helix DNA-binding domain"/>
    <property type="match status" value="1"/>
</dbReference>
<dbReference type="Pfam" id="PF02732">
    <property type="entry name" value="ERCC4"/>
    <property type="match status" value="1"/>
</dbReference>
<evidence type="ECO:0000313" key="24">
    <source>
        <dbReference type="EMBL" id="CDP16456.1"/>
    </source>
</evidence>
<keyword evidence="6" id="KW-0132">Cell division</keyword>
<keyword evidence="21" id="KW-0131">Cell cycle</keyword>
<accession>A0A068V703</accession>
<dbReference type="InterPro" id="IPR033309">
    <property type="entry name" value="Mus81"/>
</dbReference>
<dbReference type="Gramene" id="CDP16456">
    <property type="protein sequence ID" value="CDP16456"/>
    <property type="gene ID" value="GSCOC_T00018378001"/>
</dbReference>
<evidence type="ECO:0000256" key="8">
    <source>
        <dbReference type="ARBA" id="ARBA00022723"/>
    </source>
</evidence>
<evidence type="ECO:0000256" key="17">
    <source>
        <dbReference type="ARBA" id="ARBA00023172"/>
    </source>
</evidence>
<dbReference type="GO" id="GO:0003677">
    <property type="term" value="F:DNA binding"/>
    <property type="evidence" value="ECO:0007669"/>
    <property type="project" value="UniProtKB-UniRule"/>
</dbReference>
<keyword evidence="14" id="KW-0106">Calcium</keyword>
<dbReference type="Proteomes" id="UP000295252">
    <property type="component" value="Chromosome IV"/>
</dbReference>
<keyword evidence="13 22" id="KW-0378">Hydrolase</keyword>
<evidence type="ECO:0000256" key="21">
    <source>
        <dbReference type="ARBA" id="ARBA00023306"/>
    </source>
</evidence>
<evidence type="ECO:0000256" key="12">
    <source>
        <dbReference type="ARBA" id="ARBA00022776"/>
    </source>
</evidence>
<dbReference type="OrthoDB" id="5963188at2759"/>
<dbReference type="AlphaFoldDB" id="A0A068V703"/>
<dbReference type="GO" id="GO:0048476">
    <property type="term" value="C:Holliday junction resolvase complex"/>
    <property type="evidence" value="ECO:0007669"/>
    <property type="project" value="UniProtKB-UniRule"/>
</dbReference>
<evidence type="ECO:0000256" key="22">
    <source>
        <dbReference type="RuleBase" id="RU369042"/>
    </source>
</evidence>
<evidence type="ECO:0000256" key="4">
    <source>
        <dbReference type="ARBA" id="ARBA00010015"/>
    </source>
</evidence>
<evidence type="ECO:0000256" key="20">
    <source>
        <dbReference type="ARBA" id="ARBA00023254"/>
    </source>
</evidence>
<dbReference type="PANTHER" id="PTHR13451">
    <property type="entry name" value="CLASS II CROSSOVER JUNCTION ENDONUCLEASE MUS81"/>
    <property type="match status" value="1"/>
</dbReference>
<evidence type="ECO:0000256" key="7">
    <source>
        <dbReference type="ARBA" id="ARBA00022722"/>
    </source>
</evidence>
<dbReference type="GO" id="GO:0008821">
    <property type="term" value="F:crossover junction DNA endonuclease activity"/>
    <property type="evidence" value="ECO:0007669"/>
    <property type="project" value="UniProtKB-UniRule"/>
</dbReference>
<keyword evidence="12" id="KW-0498">Mitosis</keyword>
<evidence type="ECO:0000256" key="18">
    <source>
        <dbReference type="ARBA" id="ARBA00023204"/>
    </source>
</evidence>
<dbReference type="PhylomeDB" id="A0A068V703"/>
<evidence type="ECO:0000256" key="16">
    <source>
        <dbReference type="ARBA" id="ARBA00023125"/>
    </source>
</evidence>
<keyword evidence="16" id="KW-0238">DNA-binding</keyword>
<dbReference type="InterPro" id="IPR036388">
    <property type="entry name" value="WH-like_DNA-bd_sf"/>
</dbReference>
<keyword evidence="10 22" id="KW-0255">Endonuclease</keyword>
<dbReference type="InterPro" id="IPR011335">
    <property type="entry name" value="Restrct_endonuc-II-like"/>
</dbReference>
<dbReference type="GO" id="GO:0031573">
    <property type="term" value="P:mitotic intra-S DNA damage checkpoint signaling"/>
    <property type="evidence" value="ECO:0007669"/>
    <property type="project" value="TreeGrafter"/>
</dbReference>
<dbReference type="Gene3D" id="1.10.150.670">
    <property type="entry name" value="Crossover junction endonuclease EME1, DNA-binding domain"/>
    <property type="match status" value="1"/>
</dbReference>
<evidence type="ECO:0000256" key="15">
    <source>
        <dbReference type="ARBA" id="ARBA00022842"/>
    </source>
</evidence>
<evidence type="ECO:0000256" key="11">
    <source>
        <dbReference type="ARBA" id="ARBA00022763"/>
    </source>
</evidence>
<evidence type="ECO:0000256" key="1">
    <source>
        <dbReference type="ARBA" id="ARBA00001913"/>
    </source>
</evidence>
<comment type="similarity">
    <text evidence="4 22">Belongs to the XPF family.</text>
</comment>
<dbReference type="GO" id="GO:0005634">
    <property type="term" value="C:nucleus"/>
    <property type="evidence" value="ECO:0007669"/>
    <property type="project" value="UniProtKB-SubCell"/>
</dbReference>
<dbReference type="GO" id="GO:0000712">
    <property type="term" value="P:resolution of meiotic recombination intermediates"/>
    <property type="evidence" value="ECO:0007669"/>
    <property type="project" value="TreeGrafter"/>
</dbReference>
<dbReference type="Pfam" id="PF21136">
    <property type="entry name" value="WHD_MUS81"/>
    <property type="match status" value="1"/>
</dbReference>
<feature type="domain" description="ERCC4" evidence="23">
    <location>
        <begin position="434"/>
        <end position="534"/>
    </location>
</feature>
<dbReference type="GO" id="GO:0006308">
    <property type="term" value="P:DNA catabolic process"/>
    <property type="evidence" value="ECO:0007669"/>
    <property type="project" value="UniProtKB-UniRule"/>
</dbReference>
<dbReference type="CDD" id="cd20074">
    <property type="entry name" value="XPF_nuclease_Mus81"/>
    <property type="match status" value="1"/>
</dbReference>
<dbReference type="FunFam" id="3.40.50.10130:FF:000005">
    <property type="entry name" value="crossover junction endonuclease MUS81 isoform X1"/>
    <property type="match status" value="1"/>
</dbReference>
<comment type="subunit">
    <text evidence="22">Interacts with EME1.</text>
</comment>
<organism evidence="24 25">
    <name type="scientific">Coffea canephora</name>
    <name type="common">Robusta coffee</name>
    <dbReference type="NCBI Taxonomy" id="49390"/>
    <lineage>
        <taxon>Eukaryota</taxon>
        <taxon>Viridiplantae</taxon>
        <taxon>Streptophyta</taxon>
        <taxon>Embryophyta</taxon>
        <taxon>Tracheophyta</taxon>
        <taxon>Spermatophyta</taxon>
        <taxon>Magnoliopsida</taxon>
        <taxon>eudicotyledons</taxon>
        <taxon>Gunneridae</taxon>
        <taxon>Pentapetalae</taxon>
        <taxon>asterids</taxon>
        <taxon>lamiids</taxon>
        <taxon>Gentianales</taxon>
        <taxon>Rubiaceae</taxon>
        <taxon>Ixoroideae</taxon>
        <taxon>Gardenieae complex</taxon>
        <taxon>Bertiereae - Coffeeae clade</taxon>
        <taxon>Coffeeae</taxon>
        <taxon>Coffea</taxon>
    </lineage>
</organism>
<evidence type="ECO:0000256" key="3">
    <source>
        <dbReference type="ARBA" id="ARBA00004123"/>
    </source>
</evidence>
<evidence type="ECO:0000259" key="23">
    <source>
        <dbReference type="SMART" id="SM00891"/>
    </source>
</evidence>
<dbReference type="CDD" id="cd21036">
    <property type="entry name" value="WH_MUS81"/>
    <property type="match status" value="1"/>
</dbReference>
<sequence length="686" mass="76482">MDFQLRSVCPENEDVAAFMKNKWQEMAANPKGISDNLNNTFYKAYSNVCNSKTPIKSLRDLAEIKGVGKWILKLMQGLFDTSLGGSENEDAIKNGKRSKGTRRYVPQKNSVAYALLITLYRGTTNGSEFMRKQELIDAAEASGLSRGPIVPEKGKGKPGKFGSSPREWYSGWSCMKTLITKGLVVKSSCPAKYMLTEEGKEAAKECLSRSGLVDCNDNSAIAHRSSCIEPKELDSSDMLRFCGPEPKDIDSAEIDMPELASAQARSLNEVALTSFASNSEKKSFHIPSESLDRFVKMGYSKEQTTRAFLEASDASQTQDMSSLWPAVLCRLKEDQVYGLPIQPNITRVDDFAVATTCNSVSNIHGNSLINGTCNGPLEGVKLPLLATSGQTACPLKACSFTDKEGTEAFESKSHVLSMPPLDIRERFEDAYGIILVLDDREHFASKGSQSRKIIDNISSQFKIQIEVRRLPVGDAIWIAHHKRIGTEYVLDFVVERKKVDDLRLSIRDNRYKDQKLRLLRCGLKKVIYLVEGDPNSCEAAESIKTACFTTEILEGFDVQRTNGLGETLRKYGHLTQAIYQYYKSLDSEHKSSRVCPQYREFIRRCEDLDKLTVSDVFAIQLMQVPQVTEEVAIAVLEMYPTLRSLSQAYSVLDGDICAQEDMLKKQSNNLISSAASRNIFQLIWGG</sequence>
<proteinExistence type="inferred from homology"/>
<evidence type="ECO:0000313" key="25">
    <source>
        <dbReference type="Proteomes" id="UP000295252"/>
    </source>
</evidence>
<dbReference type="GO" id="GO:0046872">
    <property type="term" value="F:metal ion binding"/>
    <property type="evidence" value="ECO:0007669"/>
    <property type="project" value="UniProtKB-UniRule"/>
</dbReference>
<dbReference type="FunFam" id="1.10.150.670:FF:000003">
    <property type="entry name" value="Crossover junction endonuclease MUS81"/>
    <property type="match status" value="1"/>
</dbReference>
<name>A0A068V703_COFCA</name>
<evidence type="ECO:0000256" key="10">
    <source>
        <dbReference type="ARBA" id="ARBA00022759"/>
    </source>
</evidence>
<keyword evidence="9" id="KW-0677">Repeat</keyword>
<evidence type="ECO:0000256" key="19">
    <source>
        <dbReference type="ARBA" id="ARBA00023242"/>
    </source>
</evidence>
<dbReference type="InterPro" id="IPR047416">
    <property type="entry name" value="XPF_nuclease_Mus81"/>
</dbReference>
<evidence type="ECO:0000256" key="13">
    <source>
        <dbReference type="ARBA" id="ARBA00022801"/>
    </source>
</evidence>
<dbReference type="STRING" id="49390.A0A068V703"/>
<keyword evidence="19 22" id="KW-0539">Nucleus</keyword>
<keyword evidence="20" id="KW-0469">Meiosis</keyword>
<comment type="function">
    <text evidence="22">Interacts with EME1 to form a DNA structure-specific endonuclease with substrate preference for branched DNA structures with a 5'-end at the branch nick. Typical substrates include 3'-flap structures, D-loops, replication forks and nicked Holliday junctions. May be required in mitosis for the processing of stalled or collapsed replication fork intermediates. May be required in meiosis for the repair of meiosis-specific double strand breaks subsequent to single-end invasion (SEI).</text>
</comment>
<evidence type="ECO:0000256" key="5">
    <source>
        <dbReference type="ARBA" id="ARBA00017114"/>
    </source>
</evidence>
<keyword evidence="8 22" id="KW-0479">Metal-binding</keyword>
<protein>
    <recommendedName>
        <fullName evidence="5 22">Crossover junction endonuclease MUS81</fullName>
        <ecNumber evidence="22">3.1.22.-</ecNumber>
    </recommendedName>
</protein>
<comment type="cofactor">
    <cofactor evidence="2 22">
        <name>Mg(2+)</name>
        <dbReference type="ChEBI" id="CHEBI:18420"/>
    </cofactor>
</comment>
<dbReference type="GO" id="GO:0051301">
    <property type="term" value="P:cell division"/>
    <property type="evidence" value="ECO:0007669"/>
    <property type="project" value="UniProtKB-KW"/>
</dbReference>
<dbReference type="GO" id="GO:0000727">
    <property type="term" value="P:double-strand break repair via break-induced replication"/>
    <property type="evidence" value="ECO:0007669"/>
    <property type="project" value="UniProtKB-UniRule"/>
</dbReference>
<dbReference type="SMART" id="SM00891">
    <property type="entry name" value="ERCC4"/>
    <property type="match status" value="1"/>
</dbReference>
<dbReference type="InterPro" id="IPR047417">
    <property type="entry name" value="WHD_MUS81"/>
</dbReference>